<keyword evidence="2" id="KW-0812">Transmembrane</keyword>
<feature type="compositionally biased region" description="Basic and acidic residues" evidence="1">
    <location>
        <begin position="694"/>
        <end position="703"/>
    </location>
</feature>
<dbReference type="InterPro" id="IPR013783">
    <property type="entry name" value="Ig-like_fold"/>
</dbReference>
<sequence>MTTTGGPGRLRSWLAAAGGAVLLGAGAGLLPLSAAQAAEVTVEDVEFSWSINDESGGGAFFGGCNFLVAGKVGDLGSSKVWSAADAEQWYKAEDGNVSIRKPGADGDWLTPTWENKCLDARLADENNPDGTRVTTGGPARNSTTKNEFVYSGGSGTVDMESGTGEISWDGDVSIVYYGGMTYWSFSDPTLELHGDGTGTITATASGYGASMSDPTLWEEIAPQEITIADLSDVEITEDGFTVTPDYLGVEIDPGEGAVDSMPPRWDVEHAGSFPQSWVEFNFLTGQGSYWYSSGGVVDRKKPTNPLTVSWQLPEEDPLLEVEGAQFQWTYSGYAQRGVFSTWRQWAKGENVAVRTFNGQSITGNPADADAAFLGGVFDGGTGSLDPETGAGTITWEGTGEWGLNSYPANFGAPDQLYSDPVLSIDEDGSGELTVVARIPGGGVDMEGNPTGGHGPERLPIATFSEVELSEDGLRIESDFEGVQPPELYGTEMELPACEHPSGSWPAEFIEFMAGGGFASHYFTTGCGGMQEHKPPMPIEIDFAPSAPEFVTEPELPADADLNQPVTFTAEATGNPAPAYTWQVRENADAEWQDAEATWAEGPGSRLVLEAGTASVGTQIRVTATNGHGDVVSGTTIDGTEPVLTQQPANRRIGLGSSTYFQVRAAGIPEPAVTWQRSDDGGETWTDLGEGIAGSRDDEHRYPVDEPSLEDSGALFRAVLTNSAGQVFSDAATLEVVLEMPNITQQPSDALRYEGESISISFAQDALPYPEREWQYSPDGEEWTVLQDRTGTTLPLSDLKAEDSGWYRVLLTNGAGSVLSEAARLTVLPAPETRQVATRPAAPIPVAEEGQTSFEYRAGGFTVDDGTPAGNAYIAVMRAEDWQPGQAPAVAENGLPADPLARGTMIRSNLERGNGIWGSTLRIPEGALEPGVEYGIAVFHQNPAERYWDFWQPLEFDFGDEQEPSPTPPAEEPTEEPTESPTGEPTAEPTSTPTEDPGTEPSTEPTEEPTGAPTDEPTTGPTAEPSPEPTSGPTDEPTVEPTPGPTEEPAPEPEGRVEVSQDEFVIGEESTVTVTGTGFTASGREGSYGPAAGTEPGFYVGFGDFAEDWRPSAGAPSSARTWLTSFWAIPQAAYDALDEDDRDRYIPFDLEAGTFEAELEVAHPEQVDGILGVYTLAAGGGTVAGYETATPLRFAEPSPGTPEPSQEPTPVPTDGPNEPSPSPDPEPTAGPSDPEPSPEPTDAPGEPEPTDAPGEPGPTDAPTVEPTAPAPSPEPTDEPTAEPSEQPSEPGSPGEPGQPAEPGEDITVEVDAGKPGAPIRVSGLDAYEGQEIRAELHSEPVDLGAVTVRDGVAVFTVPDIAPGTHTLFVFDAEGTVLYEGEFEVLAADDPGTPAEPSLAVAPERITPEAFVDPERGVIATASGIEPGGEVTFVVTPDGDAVTGLSETVTADEDGQASFRIYGVEPADPSIYLGAYTVRVEGTDLSATFEVAADAPVEPAPGGGPDGEPAPGGDPAGEPGGSVPDGSGGSEPGGSGSGSGSGGGTLPKTGSELAGLGLGLVLIAAGAAGLHFGRRRDG</sequence>
<proteinExistence type="predicted"/>
<dbReference type="Gene3D" id="2.60.40.10">
    <property type="entry name" value="Immunoglobulins"/>
    <property type="match status" value="3"/>
</dbReference>
<dbReference type="InterPro" id="IPR006311">
    <property type="entry name" value="TAT_signal"/>
</dbReference>
<dbReference type="PROSITE" id="PS51318">
    <property type="entry name" value="TAT"/>
    <property type="match status" value="1"/>
</dbReference>
<feature type="compositionally biased region" description="Polar residues" evidence="1">
    <location>
        <begin position="128"/>
        <end position="145"/>
    </location>
</feature>
<comment type="caution">
    <text evidence="4">The sequence shown here is derived from an EMBL/GenBank/DDBJ whole genome shotgun (WGS) entry which is preliminary data.</text>
</comment>
<feature type="compositionally biased region" description="Low complexity" evidence="1">
    <location>
        <begin position="1280"/>
        <end position="1300"/>
    </location>
</feature>
<feature type="domain" description="Ig-like" evidence="3">
    <location>
        <begin position="740"/>
        <end position="825"/>
    </location>
</feature>
<keyword evidence="5" id="KW-1185">Reference proteome</keyword>
<feature type="compositionally biased region" description="Gly residues" evidence="1">
    <location>
        <begin position="1524"/>
        <end position="1543"/>
    </location>
</feature>
<feature type="compositionally biased region" description="Low complexity" evidence="1">
    <location>
        <begin position="978"/>
        <end position="1022"/>
    </location>
</feature>
<keyword evidence="2" id="KW-0472">Membrane</keyword>
<dbReference type="InterPro" id="IPR007110">
    <property type="entry name" value="Ig-like_dom"/>
</dbReference>
<dbReference type="GO" id="GO:0005975">
    <property type="term" value="P:carbohydrate metabolic process"/>
    <property type="evidence" value="ECO:0007669"/>
    <property type="project" value="UniProtKB-ARBA"/>
</dbReference>
<feature type="region of interest" description="Disordered" evidence="1">
    <location>
        <begin position="123"/>
        <end position="145"/>
    </location>
</feature>
<feature type="region of interest" description="Disordered" evidence="1">
    <location>
        <begin position="1493"/>
        <end position="1549"/>
    </location>
</feature>
<dbReference type="InterPro" id="IPR007331">
    <property type="entry name" value="Htaa"/>
</dbReference>
<dbReference type="PANTHER" id="PTHR48148">
    <property type="entry name" value="KERATINOCYTE PROLINE-RICH PROTEIN"/>
    <property type="match status" value="1"/>
</dbReference>
<evidence type="ECO:0000259" key="3">
    <source>
        <dbReference type="PROSITE" id="PS50835"/>
    </source>
</evidence>
<evidence type="ECO:0000256" key="1">
    <source>
        <dbReference type="SAM" id="MobiDB-lite"/>
    </source>
</evidence>
<gene>
    <name evidence="4" type="ORF">GCM10011333_31970</name>
</gene>
<dbReference type="Pfam" id="PF04213">
    <property type="entry name" value="HtaA"/>
    <property type="match status" value="1"/>
</dbReference>
<evidence type="ECO:0000256" key="2">
    <source>
        <dbReference type="SAM" id="Phobius"/>
    </source>
</evidence>
<dbReference type="SMART" id="SM00409">
    <property type="entry name" value="IG"/>
    <property type="match status" value="2"/>
</dbReference>
<accession>A0A8J2U0Y9</accession>
<dbReference type="SUPFAM" id="SSF48726">
    <property type="entry name" value="Immunoglobulin"/>
    <property type="match status" value="1"/>
</dbReference>
<feature type="transmembrane region" description="Helical" evidence="2">
    <location>
        <begin position="1551"/>
        <end position="1571"/>
    </location>
</feature>
<dbReference type="Proteomes" id="UP000616114">
    <property type="component" value="Unassembled WGS sequence"/>
</dbReference>
<dbReference type="InterPro" id="IPR003599">
    <property type="entry name" value="Ig_sub"/>
</dbReference>
<feature type="compositionally biased region" description="Pro residues" evidence="1">
    <location>
        <begin position="1198"/>
        <end position="1240"/>
    </location>
</feature>
<dbReference type="PANTHER" id="PTHR48148:SF3">
    <property type="entry name" value="KERATINOCYTE PROLINE-RICH PROTEIN"/>
    <property type="match status" value="1"/>
</dbReference>
<dbReference type="InterPro" id="IPR036179">
    <property type="entry name" value="Ig-like_dom_sf"/>
</dbReference>
<organism evidence="4 5">
    <name type="scientific">Sediminivirga luteola</name>
    <dbReference type="NCBI Taxonomy" id="1774748"/>
    <lineage>
        <taxon>Bacteria</taxon>
        <taxon>Bacillati</taxon>
        <taxon>Actinomycetota</taxon>
        <taxon>Actinomycetes</taxon>
        <taxon>Micrococcales</taxon>
        <taxon>Brevibacteriaceae</taxon>
        <taxon>Sediminivirga</taxon>
    </lineage>
</organism>
<feature type="region of interest" description="Disordered" evidence="1">
    <location>
        <begin position="673"/>
        <end position="706"/>
    </location>
</feature>
<feature type="compositionally biased region" description="Low complexity" evidence="1">
    <location>
        <begin position="1257"/>
        <end position="1266"/>
    </location>
</feature>
<reference evidence="4" key="2">
    <citation type="submission" date="2020-09" db="EMBL/GenBank/DDBJ databases">
        <authorList>
            <person name="Sun Q."/>
            <person name="Zhou Y."/>
        </authorList>
    </citation>
    <scope>NUCLEOTIDE SEQUENCE</scope>
    <source>
        <strain evidence="4">CGMCC 1.12785</strain>
    </source>
</reference>
<dbReference type="EMBL" id="BMFY01000019">
    <property type="protein sequence ID" value="GGA26753.1"/>
    <property type="molecule type" value="Genomic_DNA"/>
</dbReference>
<feature type="region of interest" description="Disordered" evidence="1">
    <location>
        <begin position="956"/>
        <end position="1057"/>
    </location>
</feature>
<evidence type="ECO:0000313" key="5">
    <source>
        <dbReference type="Proteomes" id="UP000616114"/>
    </source>
</evidence>
<dbReference type="PROSITE" id="PS50835">
    <property type="entry name" value="IG_LIKE"/>
    <property type="match status" value="1"/>
</dbReference>
<name>A0A8J2U0Y9_9MICO</name>
<evidence type="ECO:0000313" key="4">
    <source>
        <dbReference type="EMBL" id="GGA26753.1"/>
    </source>
</evidence>
<protein>
    <recommendedName>
        <fullName evidence="3">Ig-like domain-containing protein</fullName>
    </recommendedName>
</protein>
<keyword evidence="2" id="KW-1133">Transmembrane helix</keyword>
<feature type="region of interest" description="Disordered" evidence="1">
    <location>
        <begin position="1191"/>
        <end position="1320"/>
    </location>
</feature>
<reference evidence="4" key="1">
    <citation type="journal article" date="2014" name="Int. J. Syst. Evol. Microbiol.">
        <title>Complete genome sequence of Corynebacterium casei LMG S-19264T (=DSM 44701T), isolated from a smear-ripened cheese.</title>
        <authorList>
            <consortium name="US DOE Joint Genome Institute (JGI-PGF)"/>
            <person name="Walter F."/>
            <person name="Albersmeier A."/>
            <person name="Kalinowski J."/>
            <person name="Ruckert C."/>
        </authorList>
    </citation>
    <scope>NUCLEOTIDE SEQUENCE</scope>
    <source>
        <strain evidence="4">CGMCC 1.12785</strain>
    </source>
</reference>